<dbReference type="EMBL" id="CAJNOU010009669">
    <property type="protein sequence ID" value="CAF1548189.1"/>
    <property type="molecule type" value="Genomic_DNA"/>
</dbReference>
<organism evidence="3 4">
    <name type="scientific">Rotaria sordida</name>
    <dbReference type="NCBI Taxonomy" id="392033"/>
    <lineage>
        <taxon>Eukaryota</taxon>
        <taxon>Metazoa</taxon>
        <taxon>Spiralia</taxon>
        <taxon>Gnathifera</taxon>
        <taxon>Rotifera</taxon>
        <taxon>Eurotatoria</taxon>
        <taxon>Bdelloidea</taxon>
        <taxon>Philodinida</taxon>
        <taxon>Philodinidae</taxon>
        <taxon>Rotaria</taxon>
    </lineage>
</organism>
<name>A0A819SIE8_9BILA</name>
<accession>A0A819SIE8</accession>
<dbReference type="EMBL" id="CAJOBE010008840">
    <property type="protein sequence ID" value="CAF4071091.1"/>
    <property type="molecule type" value="Genomic_DNA"/>
</dbReference>
<dbReference type="Proteomes" id="UP000663889">
    <property type="component" value="Unassembled WGS sequence"/>
</dbReference>
<feature type="region of interest" description="Disordered" evidence="1">
    <location>
        <begin position="99"/>
        <end position="141"/>
    </location>
</feature>
<sequence length="141" mass="15917">MASAMLPKSLQRTDSTGQLNVFLLVKKKLNDDLLIVSREDLPPALRSGRVVLNQKIIFRDEERNNIEGVIVYMHTDRNNCLAFKKYMIENKMQHMNELDSAVNSSNSRPSSSRIDIGPTLPKSIPKNPSVPPPTQKPTKFT</sequence>
<evidence type="ECO:0000313" key="3">
    <source>
        <dbReference type="EMBL" id="CAF4071091.1"/>
    </source>
</evidence>
<evidence type="ECO:0000313" key="2">
    <source>
        <dbReference type="EMBL" id="CAF1548189.1"/>
    </source>
</evidence>
<feature type="compositionally biased region" description="Low complexity" evidence="1">
    <location>
        <begin position="103"/>
        <end position="113"/>
    </location>
</feature>
<dbReference type="AlphaFoldDB" id="A0A819SIE8"/>
<gene>
    <name evidence="3" type="ORF">FNK824_LOCUS29814</name>
    <name evidence="2" type="ORF">SEV965_LOCUS38539</name>
</gene>
<dbReference type="Proteomes" id="UP000663874">
    <property type="component" value="Unassembled WGS sequence"/>
</dbReference>
<evidence type="ECO:0000256" key="1">
    <source>
        <dbReference type="SAM" id="MobiDB-lite"/>
    </source>
</evidence>
<comment type="caution">
    <text evidence="3">The sequence shown here is derived from an EMBL/GenBank/DDBJ whole genome shotgun (WGS) entry which is preliminary data.</text>
</comment>
<evidence type="ECO:0000313" key="4">
    <source>
        <dbReference type="Proteomes" id="UP000663874"/>
    </source>
</evidence>
<protein>
    <submittedName>
        <fullName evidence="3">Uncharacterized protein</fullName>
    </submittedName>
</protein>
<reference evidence="3" key="1">
    <citation type="submission" date="2021-02" db="EMBL/GenBank/DDBJ databases">
        <authorList>
            <person name="Nowell W R."/>
        </authorList>
    </citation>
    <scope>NUCLEOTIDE SEQUENCE</scope>
</reference>
<proteinExistence type="predicted"/>
<feature type="non-terminal residue" evidence="3">
    <location>
        <position position="1"/>
    </location>
</feature>